<feature type="binding site" evidence="8">
    <location>
        <position position="286"/>
    </location>
    <ligand>
        <name>Mg(2+)</name>
        <dbReference type="ChEBI" id="CHEBI:18420"/>
    </ligand>
</feature>
<accession>A0ABW5Y946</accession>
<feature type="binding site" evidence="8">
    <location>
        <position position="257"/>
    </location>
    <ligand>
        <name>GTP</name>
        <dbReference type="ChEBI" id="CHEBI:37565"/>
    </ligand>
</feature>
<evidence type="ECO:0000313" key="10">
    <source>
        <dbReference type="EMBL" id="MFD2871800.1"/>
    </source>
</evidence>
<evidence type="ECO:0000256" key="8">
    <source>
        <dbReference type="HAMAP-Rule" id="MF_00316"/>
    </source>
</evidence>
<keyword evidence="2 8" id="KW-0808">Transferase</keyword>
<comment type="catalytic activity">
    <reaction evidence="8">
        <text>Mo-molybdopterin + GTP + H(+) = Mo-molybdopterin guanine dinucleotide + diphosphate</text>
        <dbReference type="Rhea" id="RHEA:34243"/>
        <dbReference type="ChEBI" id="CHEBI:15378"/>
        <dbReference type="ChEBI" id="CHEBI:33019"/>
        <dbReference type="ChEBI" id="CHEBI:37565"/>
        <dbReference type="ChEBI" id="CHEBI:71302"/>
        <dbReference type="ChEBI" id="CHEBI:71310"/>
        <dbReference type="EC" id="2.7.7.77"/>
    </reaction>
</comment>
<dbReference type="InterPro" id="IPR029044">
    <property type="entry name" value="Nucleotide-diphossugar_trans"/>
</dbReference>
<keyword evidence="11" id="KW-1185">Reference proteome</keyword>
<keyword evidence="5 8" id="KW-0460">Magnesium</keyword>
<dbReference type="PANTHER" id="PTHR19136:SF81">
    <property type="entry name" value="MOLYBDENUM COFACTOR GUANYLYLTRANSFERASE"/>
    <property type="match status" value="1"/>
</dbReference>
<dbReference type="Proteomes" id="UP001597557">
    <property type="component" value="Unassembled WGS sequence"/>
</dbReference>
<dbReference type="SUPFAM" id="SSF53448">
    <property type="entry name" value="Nucleotide-diphospho-sugar transferases"/>
    <property type="match status" value="1"/>
</dbReference>
<keyword evidence="1 8" id="KW-0963">Cytoplasm</keyword>
<comment type="caution">
    <text evidence="8">Lacks conserved residue(s) required for the propagation of feature annotation.</text>
</comment>
<evidence type="ECO:0000313" key="11">
    <source>
        <dbReference type="Proteomes" id="UP001597557"/>
    </source>
</evidence>
<protein>
    <recommendedName>
        <fullName evidence="8">Probable molybdenum cofactor guanylyltransferase</fullName>
        <shortName evidence="8">MoCo guanylyltransferase</shortName>
        <ecNumber evidence="8">2.7.7.77</ecNumber>
    </recommendedName>
    <alternativeName>
        <fullName evidence="8">GTP:molybdopterin guanylyltransferase</fullName>
    </alternativeName>
    <alternativeName>
        <fullName evidence="8">Mo-MPT guanylyltransferase</fullName>
    </alternativeName>
    <alternativeName>
        <fullName evidence="8">Molybdopterin guanylyltransferase</fullName>
    </alternativeName>
    <alternativeName>
        <fullName evidence="8">Molybdopterin-guanine dinucleotide synthase</fullName>
        <shortName evidence="8">MGD synthase</shortName>
    </alternativeName>
</protein>
<dbReference type="InterPro" id="IPR013482">
    <property type="entry name" value="Molybde_CF_guanTrfase"/>
</dbReference>
<keyword evidence="7 8" id="KW-0501">Molybdenum cofactor biosynthesis</keyword>
<dbReference type="Gene3D" id="3.90.550.10">
    <property type="entry name" value="Spore Coat Polysaccharide Biosynthesis Protein SpsA, Chain A"/>
    <property type="match status" value="1"/>
</dbReference>
<comment type="subcellular location">
    <subcellularLocation>
        <location evidence="8">Cytoplasm</location>
    </subcellularLocation>
</comment>
<dbReference type="RefSeq" id="WP_377182831.1">
    <property type="nucleotide sequence ID" value="NZ_JBHUPD010000001.1"/>
</dbReference>
<comment type="domain">
    <text evidence="8">The N-terminal domain determines nucleotide recognition and specific binding, while the C-terminal domain determines the specific binding to the target protein.</text>
</comment>
<evidence type="ECO:0000256" key="1">
    <source>
        <dbReference type="ARBA" id="ARBA00022490"/>
    </source>
</evidence>
<comment type="caution">
    <text evidence="10">The sequence shown here is derived from an EMBL/GenBank/DDBJ whole genome shotgun (WGS) entry which is preliminary data.</text>
</comment>
<dbReference type="InterPro" id="IPR025877">
    <property type="entry name" value="MobA-like_NTP_Trfase"/>
</dbReference>
<name>A0ABW5Y946_9SPHI</name>
<proteinExistence type="inferred from homology"/>
<dbReference type="HAMAP" id="MF_00316">
    <property type="entry name" value="MobA"/>
    <property type="match status" value="1"/>
</dbReference>
<evidence type="ECO:0000256" key="2">
    <source>
        <dbReference type="ARBA" id="ARBA00022679"/>
    </source>
</evidence>
<comment type="cofactor">
    <cofactor evidence="8">
        <name>Mg(2+)</name>
        <dbReference type="ChEBI" id="CHEBI:18420"/>
    </cofactor>
</comment>
<comment type="function">
    <text evidence="8">Transfers a GMP moiety from GTP to Mo-molybdopterin (Mo-MPT) cofactor (Moco or molybdenum cofactor) to form Mo-molybdopterin guanine dinucleotide (Mo-MGD) cofactor.</text>
</comment>
<feature type="binding site" evidence="8">
    <location>
        <begin position="199"/>
        <end position="201"/>
    </location>
    <ligand>
        <name>GTP</name>
        <dbReference type="ChEBI" id="CHEBI:37565"/>
    </ligand>
</feature>
<organism evidence="10 11">
    <name type="scientific">Mucilaginibacter ximonensis</name>
    <dbReference type="NCBI Taxonomy" id="538021"/>
    <lineage>
        <taxon>Bacteria</taxon>
        <taxon>Pseudomonadati</taxon>
        <taxon>Bacteroidota</taxon>
        <taxon>Sphingobacteriia</taxon>
        <taxon>Sphingobacteriales</taxon>
        <taxon>Sphingobacteriaceae</taxon>
        <taxon>Mucilaginibacter</taxon>
    </lineage>
</organism>
<dbReference type="EC" id="2.7.7.77" evidence="8"/>
<evidence type="ECO:0000259" key="9">
    <source>
        <dbReference type="Pfam" id="PF12804"/>
    </source>
</evidence>
<evidence type="ECO:0000256" key="3">
    <source>
        <dbReference type="ARBA" id="ARBA00022723"/>
    </source>
</evidence>
<feature type="binding site" evidence="8">
    <location>
        <position position="211"/>
    </location>
    <ligand>
        <name>GTP</name>
        <dbReference type="ChEBI" id="CHEBI:37565"/>
    </ligand>
</feature>
<keyword evidence="4 8" id="KW-0547">Nucleotide-binding</keyword>
<comment type="similarity">
    <text evidence="8">Belongs to the MobA family.</text>
</comment>
<keyword evidence="3 8" id="KW-0479">Metal-binding</keyword>
<keyword evidence="6 8" id="KW-0342">GTP-binding</keyword>
<evidence type="ECO:0000256" key="6">
    <source>
        <dbReference type="ARBA" id="ARBA00023134"/>
    </source>
</evidence>
<evidence type="ECO:0000256" key="7">
    <source>
        <dbReference type="ARBA" id="ARBA00023150"/>
    </source>
</evidence>
<dbReference type="CDD" id="cd02503">
    <property type="entry name" value="MobA"/>
    <property type="match status" value="1"/>
</dbReference>
<feature type="binding site" evidence="8">
    <location>
        <position position="286"/>
    </location>
    <ligand>
        <name>GTP</name>
        <dbReference type="ChEBI" id="CHEBI:37565"/>
    </ligand>
</feature>
<gene>
    <name evidence="8" type="primary">mobA</name>
    <name evidence="10" type="ORF">ACFS5N_04935</name>
</gene>
<evidence type="ECO:0000256" key="5">
    <source>
        <dbReference type="ARBA" id="ARBA00022842"/>
    </source>
</evidence>
<dbReference type="GO" id="GO:0016740">
    <property type="term" value="F:transferase activity"/>
    <property type="evidence" value="ECO:0007669"/>
    <property type="project" value="UniProtKB-KW"/>
</dbReference>
<feature type="domain" description="MobA-like NTP transferase" evidence="9">
    <location>
        <begin position="196"/>
        <end position="340"/>
    </location>
</feature>
<dbReference type="Pfam" id="PF12804">
    <property type="entry name" value="NTP_transf_3"/>
    <property type="match status" value="1"/>
</dbReference>
<dbReference type="EMBL" id="JBHUPD010000001">
    <property type="protein sequence ID" value="MFD2871800.1"/>
    <property type="molecule type" value="Genomic_DNA"/>
</dbReference>
<evidence type="ECO:0000256" key="4">
    <source>
        <dbReference type="ARBA" id="ARBA00022741"/>
    </source>
</evidence>
<reference evidence="11" key="1">
    <citation type="journal article" date="2019" name="Int. J. Syst. Evol. Microbiol.">
        <title>The Global Catalogue of Microorganisms (GCM) 10K type strain sequencing project: providing services to taxonomists for standard genome sequencing and annotation.</title>
        <authorList>
            <consortium name="The Broad Institute Genomics Platform"/>
            <consortium name="The Broad Institute Genome Sequencing Center for Infectious Disease"/>
            <person name="Wu L."/>
            <person name="Ma J."/>
        </authorList>
    </citation>
    <scope>NUCLEOTIDE SEQUENCE [LARGE SCALE GENOMIC DNA]</scope>
    <source>
        <strain evidence="11">KCTC 22437</strain>
    </source>
</reference>
<sequence length="390" mass="43488">MISKEHKKHTKLARPAIGNFNRNEWAIVGAPCTSVKLLAAEIIAALSPQYKCAYADSVHNDEEVLPPGRLANGAIVEYTDQINNHQFNFSLEIKPMTFKQQFTDADLVLVNGNHQPAKSQVVIICENKAASLQKRLSQLTNVEMFLLADHTTGIFDFVKDAVPNWAQLPVYHLNQTGQVIAFFKDKMQQAKPVLNGLVLAGGQSVRMGSDKGKLNWHGKEQRYHLANMLKPYCEDVFISCRADQLENISPQYKTLPDTFLGLGPFGAILSAFREKPDSAWVVAACDMPLLNTETFEHLIENRRTSSIATAYKNSGDGFAEPLITIWEPKSYPVLLSFLAQGYSCPRKVLINSDTHLLQPLDEEVLTNVNTVEDFEKIKHHLTAKAANTPT</sequence>
<dbReference type="PANTHER" id="PTHR19136">
    <property type="entry name" value="MOLYBDENUM COFACTOR GUANYLYLTRANSFERASE"/>
    <property type="match status" value="1"/>
</dbReference>